<dbReference type="AlphaFoldDB" id="A0A0G4F5I3"/>
<dbReference type="InterPro" id="IPR017441">
    <property type="entry name" value="Protein_kinase_ATP_BS"/>
</dbReference>
<keyword evidence="9" id="KW-1185">Reference proteome</keyword>
<dbReference type="Gene3D" id="1.25.40.20">
    <property type="entry name" value="Ankyrin repeat-containing domain"/>
    <property type="match status" value="1"/>
</dbReference>
<dbReference type="Pfam" id="PF12796">
    <property type="entry name" value="Ank_2"/>
    <property type="match status" value="1"/>
</dbReference>
<dbReference type="PhylomeDB" id="A0A0G4F5I3"/>
<dbReference type="Gene3D" id="3.30.200.20">
    <property type="entry name" value="Phosphorylase Kinase, domain 1"/>
    <property type="match status" value="1"/>
</dbReference>
<dbReference type="Proteomes" id="UP000041254">
    <property type="component" value="Unassembled WGS sequence"/>
</dbReference>
<dbReference type="Gene3D" id="1.10.510.10">
    <property type="entry name" value="Transferase(Phosphotransferase) domain 1"/>
    <property type="match status" value="1"/>
</dbReference>
<dbReference type="EMBL" id="CDMY01000374">
    <property type="protein sequence ID" value="CEM07005.1"/>
    <property type="molecule type" value="Genomic_DNA"/>
</dbReference>
<keyword evidence="2 4" id="KW-0067">ATP-binding</keyword>
<keyword evidence="3" id="KW-0040">ANK repeat</keyword>
<evidence type="ECO:0000256" key="6">
    <source>
        <dbReference type="SAM" id="MobiDB-lite"/>
    </source>
</evidence>
<dbReference type="SUPFAM" id="SSF56112">
    <property type="entry name" value="Protein kinase-like (PK-like)"/>
    <property type="match status" value="1"/>
</dbReference>
<evidence type="ECO:0000256" key="5">
    <source>
        <dbReference type="RuleBase" id="RU000304"/>
    </source>
</evidence>
<dbReference type="GO" id="GO:0004674">
    <property type="term" value="F:protein serine/threonine kinase activity"/>
    <property type="evidence" value="ECO:0007669"/>
    <property type="project" value="UniProtKB-KW"/>
</dbReference>
<dbReference type="PROSITE" id="PS50011">
    <property type="entry name" value="PROTEIN_KINASE_DOM"/>
    <property type="match status" value="1"/>
</dbReference>
<dbReference type="PROSITE" id="PS50088">
    <property type="entry name" value="ANK_REPEAT"/>
    <property type="match status" value="1"/>
</dbReference>
<dbReference type="InterPro" id="IPR036770">
    <property type="entry name" value="Ankyrin_rpt-contain_sf"/>
</dbReference>
<evidence type="ECO:0000256" key="4">
    <source>
        <dbReference type="PROSITE-ProRule" id="PRU10141"/>
    </source>
</evidence>
<evidence type="ECO:0000313" key="9">
    <source>
        <dbReference type="Proteomes" id="UP000041254"/>
    </source>
</evidence>
<dbReference type="OMA" id="GCAHEHG"/>
<dbReference type="InterPro" id="IPR011009">
    <property type="entry name" value="Kinase-like_dom_sf"/>
</dbReference>
<dbReference type="Pfam" id="PF13857">
    <property type="entry name" value="Ank_5"/>
    <property type="match status" value="1"/>
</dbReference>
<keyword evidence="1 4" id="KW-0547">Nucleotide-binding</keyword>
<dbReference type="SMART" id="SM00220">
    <property type="entry name" value="S_TKc"/>
    <property type="match status" value="1"/>
</dbReference>
<dbReference type="VEuPathDB" id="CryptoDB:Vbra_4152"/>
<dbReference type="InterPro" id="IPR000719">
    <property type="entry name" value="Prot_kinase_dom"/>
</dbReference>
<dbReference type="InterPro" id="IPR008271">
    <property type="entry name" value="Ser/Thr_kinase_AS"/>
</dbReference>
<name>A0A0G4F5I3_VITBC</name>
<keyword evidence="5" id="KW-0808">Transferase</keyword>
<dbReference type="STRING" id="1169540.A0A0G4F5I3"/>
<dbReference type="OrthoDB" id="339325at2759"/>
<dbReference type="InParanoid" id="A0A0G4F5I3"/>
<dbReference type="Pfam" id="PF00069">
    <property type="entry name" value="Pkinase"/>
    <property type="match status" value="1"/>
</dbReference>
<organism evidence="8 9">
    <name type="scientific">Vitrella brassicaformis (strain CCMP3155)</name>
    <dbReference type="NCBI Taxonomy" id="1169540"/>
    <lineage>
        <taxon>Eukaryota</taxon>
        <taxon>Sar</taxon>
        <taxon>Alveolata</taxon>
        <taxon>Colpodellida</taxon>
        <taxon>Vitrellaceae</taxon>
        <taxon>Vitrella</taxon>
    </lineage>
</organism>
<dbReference type="GO" id="GO:0005524">
    <property type="term" value="F:ATP binding"/>
    <property type="evidence" value="ECO:0007669"/>
    <property type="project" value="UniProtKB-UniRule"/>
</dbReference>
<gene>
    <name evidence="8" type="ORF">Vbra_4152</name>
</gene>
<dbReference type="InterPro" id="IPR045269">
    <property type="entry name" value="Atg1-like"/>
</dbReference>
<dbReference type="PROSITE" id="PS00107">
    <property type="entry name" value="PROTEIN_KINASE_ATP"/>
    <property type="match status" value="1"/>
</dbReference>
<dbReference type="GO" id="GO:0010506">
    <property type="term" value="P:regulation of autophagy"/>
    <property type="evidence" value="ECO:0007669"/>
    <property type="project" value="InterPro"/>
</dbReference>
<feature type="compositionally biased region" description="Polar residues" evidence="6">
    <location>
        <begin position="314"/>
        <end position="326"/>
    </location>
</feature>
<evidence type="ECO:0000256" key="2">
    <source>
        <dbReference type="ARBA" id="ARBA00022840"/>
    </source>
</evidence>
<comment type="similarity">
    <text evidence="5">Belongs to the protein kinase superfamily.</text>
</comment>
<evidence type="ECO:0000313" key="8">
    <source>
        <dbReference type="EMBL" id="CEM07005.1"/>
    </source>
</evidence>
<evidence type="ECO:0000256" key="1">
    <source>
        <dbReference type="ARBA" id="ARBA00022741"/>
    </source>
</evidence>
<protein>
    <recommendedName>
        <fullName evidence="7">Protein kinase domain-containing protein</fullName>
    </recommendedName>
</protein>
<dbReference type="GO" id="GO:0005737">
    <property type="term" value="C:cytoplasm"/>
    <property type="evidence" value="ECO:0007669"/>
    <property type="project" value="TreeGrafter"/>
</dbReference>
<keyword evidence="5" id="KW-0418">Kinase</keyword>
<feature type="domain" description="Protein kinase" evidence="7">
    <location>
        <begin position="12"/>
        <end position="301"/>
    </location>
</feature>
<reference evidence="8 9" key="1">
    <citation type="submission" date="2014-11" db="EMBL/GenBank/DDBJ databases">
        <authorList>
            <person name="Zhu J."/>
            <person name="Qi W."/>
            <person name="Song R."/>
        </authorList>
    </citation>
    <scope>NUCLEOTIDE SEQUENCE [LARGE SCALE GENOMIC DNA]</scope>
</reference>
<feature type="region of interest" description="Disordered" evidence="6">
    <location>
        <begin position="308"/>
        <end position="346"/>
    </location>
</feature>
<dbReference type="PROSITE" id="PS00108">
    <property type="entry name" value="PROTEIN_KINASE_ST"/>
    <property type="match status" value="1"/>
</dbReference>
<feature type="repeat" description="ANK" evidence="3">
    <location>
        <begin position="419"/>
        <end position="443"/>
    </location>
</feature>
<dbReference type="SUPFAM" id="SSF48403">
    <property type="entry name" value="Ankyrin repeat"/>
    <property type="match status" value="1"/>
</dbReference>
<dbReference type="PANTHER" id="PTHR24348">
    <property type="entry name" value="SERINE/THREONINE-PROTEIN KINASE UNC-51-RELATED"/>
    <property type="match status" value="1"/>
</dbReference>
<feature type="binding site" evidence="4">
    <location>
        <position position="39"/>
    </location>
    <ligand>
        <name>ATP</name>
        <dbReference type="ChEBI" id="CHEBI:30616"/>
    </ligand>
</feature>
<dbReference type="PROSITE" id="PS50297">
    <property type="entry name" value="ANK_REP_REGION"/>
    <property type="match status" value="1"/>
</dbReference>
<evidence type="ECO:0000259" key="7">
    <source>
        <dbReference type="PROSITE" id="PS50011"/>
    </source>
</evidence>
<sequence>MADLLIDPKDLTVSDKELGSGGFGIVRRGELRGRPVAVKIYKGHEELDRESQFMEVLRKALPMTKLDHPNIVRLLGVCRDDKHGLMTVIELCEGGSLASYLASHGPLPLDVRDKFTKQICEAVKYMHDNHIVHRDLKPENILVGHDRDPPMRGSDFLLSHSSKLDEGHNIKLSDFGMIRSAQRKTTLTAVGGTPNYMPPEGFDTDLDKLTAKADIWALGGILGEIHGGRPPFEGKVMAQISRKVVNKKEIPDIPASLPPHIKTAIKMCFAYKTANRPTAKQVLDKLRISSSHCVISWRPFVGCAHEHGQHHNGAASSVAKTSQPPSQHIVPPAQQPSVKTPPRAPQPQIKHWTPFIVAAAEGHVGVMSVMYESKPDVLQQTDNQLGNTALHRAAWSGRVAAVNKLMEWDPKLIDARNKYGWTPFMSAAYNGHVDVLEALLEWGGGALLDIKDNEGYTPWDEAAEFVISEKEKKKAEIREIMQKYKR</sequence>
<dbReference type="SMART" id="SM00248">
    <property type="entry name" value="ANK"/>
    <property type="match status" value="3"/>
</dbReference>
<accession>A0A0G4F5I3</accession>
<dbReference type="InterPro" id="IPR002110">
    <property type="entry name" value="Ankyrin_rpt"/>
</dbReference>
<keyword evidence="5" id="KW-0723">Serine/threonine-protein kinase</keyword>
<evidence type="ECO:0000256" key="3">
    <source>
        <dbReference type="PROSITE-ProRule" id="PRU00023"/>
    </source>
</evidence>
<proteinExistence type="inferred from homology"/>